<evidence type="ECO:0000313" key="1">
    <source>
        <dbReference type="EMBL" id="AUZ44920.1"/>
    </source>
</evidence>
<organism evidence="1 2">
    <name type="scientific">Pseudomonas orientalis</name>
    <dbReference type="NCBI Taxonomy" id="76758"/>
    <lineage>
        <taxon>Bacteria</taxon>
        <taxon>Pseudomonadati</taxon>
        <taxon>Pseudomonadota</taxon>
        <taxon>Gammaproteobacteria</taxon>
        <taxon>Pseudomonadales</taxon>
        <taxon>Pseudomonadaceae</taxon>
        <taxon>Pseudomonas</taxon>
    </lineage>
</organism>
<dbReference type="AlphaFoldDB" id="A0A2L0RSE4"/>
<dbReference type="Proteomes" id="UP000239888">
    <property type="component" value="Chromosome"/>
</dbReference>
<protein>
    <submittedName>
        <fullName evidence="1">Uncharacterized protein</fullName>
    </submittedName>
</protein>
<sequence>MAAGDISLKRFDIELPSGELVTRELYANGRHQCRVSLLVVKIVEDERGIWVETPLTEVERASATITQFGTPNQPLPPGWYCDTEKNKFDAGLWRRADSGEQCTQASEPVESVPEATVVELIPRYMRAATSVRDDPVRFMGRITLGGKVFTTNGSAGGTIFYTYVDIFPMLTIRLLVRDLTEYHDLHAFSGIVENNKIDIDVYYWMPPSGLRFIENKGLDNPVPVTLEGAYFQTSFIYNYSGGNREKGGIIWKKDTLGLQLRVDDVQRPSGNNPLIEFNRYATIMRAIRYDGWIDSPNREPMSPWRLLDNFGCEHVYRVAYGSSRNFLRLEDVGFEDLD</sequence>
<evidence type="ECO:0000313" key="2">
    <source>
        <dbReference type="Proteomes" id="UP000239888"/>
    </source>
</evidence>
<proteinExistence type="predicted"/>
<dbReference type="EMBL" id="CP018049">
    <property type="protein sequence ID" value="AUZ44920.1"/>
    <property type="molecule type" value="Genomic_DNA"/>
</dbReference>
<gene>
    <name evidence="1" type="ORF">BOP93_04770</name>
</gene>
<dbReference type="KEGG" id="poi:BOP93_04770"/>
<reference evidence="1 2" key="1">
    <citation type="journal article" date="2018" name="Front. Microbiol.">
        <title>Pseudomonas orientalis F9: A Potent Antagonist against Phytopathogens with Phytotoxic Effect in the Apple Flower.</title>
        <authorList>
            <person name="Zengerer V."/>
            <person name="Schmid M."/>
            <person name="Bieri M."/>
            <person name="Muller D.C."/>
            <person name="Remus-Emsermann M.N.P."/>
            <person name="Ahrens C.H."/>
            <person name="Pelludat C."/>
        </authorList>
    </citation>
    <scope>NUCLEOTIDE SEQUENCE [LARGE SCALE GENOMIC DNA]</scope>
    <source>
        <strain evidence="1 2">F9</strain>
    </source>
</reference>
<accession>A0A2L0RSE4</accession>
<name>A0A2L0RSE4_9PSED</name>
<dbReference type="RefSeq" id="WP_104501746.1">
    <property type="nucleotide sequence ID" value="NZ_CP018049.1"/>
</dbReference>